<organism evidence="6 7">
    <name type="scientific">OM182 bacterium MED-G24</name>
    <dbReference type="NCBI Taxonomy" id="1986255"/>
    <lineage>
        <taxon>Bacteria</taxon>
        <taxon>Pseudomonadati</taxon>
        <taxon>Pseudomonadota</taxon>
        <taxon>Gammaproteobacteria</taxon>
        <taxon>OMG group</taxon>
        <taxon>OM182 clade</taxon>
    </lineage>
</organism>
<dbReference type="PANTHER" id="PTHR43180">
    <property type="entry name" value="3-OXOACYL-(ACYL-CARRIER-PROTEIN) REDUCTASE (AFU_ORTHOLOGUE AFUA_6G11210)"/>
    <property type="match status" value="1"/>
</dbReference>
<evidence type="ECO:0000313" key="7">
    <source>
        <dbReference type="Proteomes" id="UP000219327"/>
    </source>
</evidence>
<dbReference type="Gene3D" id="3.40.50.720">
    <property type="entry name" value="NAD(P)-binding Rossmann-like Domain"/>
    <property type="match status" value="1"/>
</dbReference>
<comment type="similarity">
    <text evidence="1">Belongs to the short-chain dehydrogenases/reductases (SDR) family.</text>
</comment>
<dbReference type="InterPro" id="IPR036291">
    <property type="entry name" value="NAD(P)-bd_dom_sf"/>
</dbReference>
<dbReference type="AlphaFoldDB" id="A0A2A5WYU4"/>
<keyword evidence="5" id="KW-0753">Steroid metabolism</keyword>
<name>A0A2A5WYU4_9GAMM</name>
<evidence type="ECO:0000256" key="3">
    <source>
        <dbReference type="ARBA" id="ARBA00023027"/>
    </source>
</evidence>
<evidence type="ECO:0000256" key="2">
    <source>
        <dbReference type="ARBA" id="ARBA00023002"/>
    </source>
</evidence>
<dbReference type="InterPro" id="IPR002347">
    <property type="entry name" value="SDR_fam"/>
</dbReference>
<dbReference type="GO" id="GO:0008202">
    <property type="term" value="P:steroid metabolic process"/>
    <property type="evidence" value="ECO:0007669"/>
    <property type="project" value="UniProtKB-KW"/>
</dbReference>
<sequence length="306" mass="32622">MAADAHAERFMGRLDGKVAVITGATSGIGEATVDAYCREGAKVVFCGRNEELGAEVESRQPDGAAVFVKADVLYEDQIKNVIDTAVEKWGRLDVLFNNAGGSSSMPGKHHAFNIEDIDEESFKYSQWYLLGSCMVATKHASPIMRKQKTGSIINNSSKGAHQAEVAADPLYSAAKAGLSNYTKAAAMQLGPMGIRVNAVSPGAIATPIFWGGHTNGRQLSKDEAQTRLDRFVDAVNGGIMPLTGPGGEAWDIAMACVYLGSDEGRWVTGIDLVVDGGMLAVKGDHEGTAKQMVSMWEKHDARLGRT</sequence>
<dbReference type="PRINTS" id="PR00080">
    <property type="entry name" value="SDRFAMILY"/>
</dbReference>
<comment type="caution">
    <text evidence="6">The sequence shown here is derived from an EMBL/GenBank/DDBJ whole genome shotgun (WGS) entry which is preliminary data.</text>
</comment>
<dbReference type="InterPro" id="IPR020904">
    <property type="entry name" value="Sc_DH/Rdtase_CS"/>
</dbReference>
<dbReference type="GO" id="GO:0016491">
    <property type="term" value="F:oxidoreductase activity"/>
    <property type="evidence" value="ECO:0007669"/>
    <property type="project" value="UniProtKB-KW"/>
</dbReference>
<evidence type="ECO:0000256" key="5">
    <source>
        <dbReference type="ARBA" id="ARBA00023221"/>
    </source>
</evidence>
<keyword evidence="4" id="KW-0443">Lipid metabolism</keyword>
<keyword evidence="2" id="KW-0560">Oxidoreductase</keyword>
<protein>
    <recommendedName>
        <fullName evidence="8">Short-chain dehydrogenase</fullName>
    </recommendedName>
</protein>
<gene>
    <name evidence="6" type="ORF">CNE99_01440</name>
</gene>
<dbReference type="PANTHER" id="PTHR43180:SF28">
    <property type="entry name" value="NAD(P)-BINDING ROSSMANN-FOLD SUPERFAMILY PROTEIN"/>
    <property type="match status" value="1"/>
</dbReference>
<proteinExistence type="inferred from homology"/>
<dbReference type="PRINTS" id="PR00081">
    <property type="entry name" value="GDHRDH"/>
</dbReference>
<reference evidence="6 7" key="1">
    <citation type="submission" date="2017-08" db="EMBL/GenBank/DDBJ databases">
        <title>Fine stratification of microbial communities through a metagenomic profile of the photic zone.</title>
        <authorList>
            <person name="Haro-Moreno J.M."/>
            <person name="Lopez-Perez M."/>
            <person name="De La Torre J."/>
            <person name="Picazo A."/>
            <person name="Camacho A."/>
            <person name="Rodriguez-Valera F."/>
        </authorList>
    </citation>
    <scope>NUCLEOTIDE SEQUENCE [LARGE SCALE GENOMIC DNA]</scope>
    <source>
        <strain evidence="6">MED-G24</strain>
    </source>
</reference>
<keyword evidence="3" id="KW-0520">NAD</keyword>
<evidence type="ECO:0000256" key="4">
    <source>
        <dbReference type="ARBA" id="ARBA00023098"/>
    </source>
</evidence>
<dbReference type="PROSITE" id="PS00061">
    <property type="entry name" value="ADH_SHORT"/>
    <property type="match status" value="1"/>
</dbReference>
<dbReference type="FunFam" id="3.40.50.720:FF:000084">
    <property type="entry name" value="Short-chain dehydrogenase reductase"/>
    <property type="match status" value="1"/>
</dbReference>
<dbReference type="Proteomes" id="UP000219327">
    <property type="component" value="Unassembled WGS sequence"/>
</dbReference>
<evidence type="ECO:0000313" key="6">
    <source>
        <dbReference type="EMBL" id="PDH41715.1"/>
    </source>
</evidence>
<dbReference type="Pfam" id="PF13561">
    <property type="entry name" value="adh_short_C2"/>
    <property type="match status" value="1"/>
</dbReference>
<evidence type="ECO:0008006" key="8">
    <source>
        <dbReference type="Google" id="ProtNLM"/>
    </source>
</evidence>
<evidence type="ECO:0000256" key="1">
    <source>
        <dbReference type="ARBA" id="ARBA00006484"/>
    </source>
</evidence>
<dbReference type="EMBL" id="NTKD01000003">
    <property type="protein sequence ID" value="PDH41715.1"/>
    <property type="molecule type" value="Genomic_DNA"/>
</dbReference>
<dbReference type="SUPFAM" id="SSF51735">
    <property type="entry name" value="NAD(P)-binding Rossmann-fold domains"/>
    <property type="match status" value="1"/>
</dbReference>
<accession>A0A2A5WYU4</accession>